<feature type="transmembrane region" description="Helical" evidence="1">
    <location>
        <begin position="73"/>
        <end position="96"/>
    </location>
</feature>
<dbReference type="EMBL" id="AP023447">
    <property type="protein sequence ID" value="BCL44451.1"/>
    <property type="molecule type" value="Genomic_DNA"/>
</dbReference>
<proteinExistence type="predicted"/>
<evidence type="ECO:0000256" key="1">
    <source>
        <dbReference type="SAM" id="Phobius"/>
    </source>
</evidence>
<dbReference type="AlphaFoldDB" id="A0AAU9BV64"/>
<sequence length="112" mass="12832">MVSRMTSEEALLKSGFSKRDLQKLKNNIENYGGSFDSVTHDLANRFKAMKWITIIAFIILALTLLLASRDTSLTLALTLLIVLPFIWYITPAKLGYKSWRYRKMLTNSETGR</sequence>
<evidence type="ECO:0000313" key="2">
    <source>
        <dbReference type="EMBL" id="BCL44451.1"/>
    </source>
</evidence>
<dbReference type="Proteomes" id="UP000595858">
    <property type="component" value="Chromosome"/>
</dbReference>
<feature type="transmembrane region" description="Helical" evidence="1">
    <location>
        <begin position="48"/>
        <end position="67"/>
    </location>
</feature>
<keyword evidence="1" id="KW-0812">Transmembrane</keyword>
<keyword evidence="1" id="KW-1133">Transmembrane helix</keyword>
<evidence type="ECO:0000313" key="3">
    <source>
        <dbReference type="Proteomes" id="UP000595858"/>
    </source>
</evidence>
<name>A0AAU9BV64_9ENTR</name>
<protein>
    <submittedName>
        <fullName evidence="2">Uncharacterized protein</fullName>
    </submittedName>
</protein>
<reference evidence="2" key="1">
    <citation type="journal article" date="2020" name="J Glob Antimicrob Resist">
        <title>Genomic characterization of clinical Enterobacter roggenkampii co-harboring blaIMP-1- and blaGES-5-encoding IncP6 and mcr-9-encoding IncHI2 plasmids isolated in Japan.</title>
        <authorList>
            <person name="Umeda K."/>
            <person name="Nakamura H."/>
            <person name="Fukuda A."/>
            <person name="Matsumoto Y."/>
            <person name="Motooka D."/>
            <person name="Nakamura S."/>
            <person name="Yasui Y."/>
            <person name="Yoshida H."/>
            <person name="Kawahara R."/>
        </authorList>
    </citation>
    <scope>NUCLEOTIDE SEQUENCE</scope>
    <source>
        <strain evidence="2">OIPH-N260</strain>
    </source>
</reference>
<organism evidence="2 3">
    <name type="scientific">Enterobacter roggenkampii</name>
    <dbReference type="NCBI Taxonomy" id="1812935"/>
    <lineage>
        <taxon>Bacteria</taxon>
        <taxon>Pseudomonadati</taxon>
        <taxon>Pseudomonadota</taxon>
        <taxon>Gammaproteobacteria</taxon>
        <taxon>Enterobacterales</taxon>
        <taxon>Enterobacteriaceae</taxon>
        <taxon>Enterobacter</taxon>
        <taxon>Enterobacter cloacae complex</taxon>
    </lineage>
</organism>
<keyword evidence="1" id="KW-0472">Membrane</keyword>
<gene>
    <name evidence="2" type="ORF">OIPHN260_39530</name>
</gene>
<accession>A0AAU9BV64</accession>